<dbReference type="Pfam" id="PF01757">
    <property type="entry name" value="Acyl_transf_3"/>
    <property type="match status" value="1"/>
</dbReference>
<feature type="transmembrane region" description="Helical" evidence="2">
    <location>
        <begin position="598"/>
        <end position="619"/>
    </location>
</feature>
<feature type="domain" description="Acyltransferase 3" evidence="3">
    <location>
        <begin position="345"/>
        <end position="726"/>
    </location>
</feature>
<accession>A0ABM1BP75</accession>
<dbReference type="RefSeq" id="XP_013785980.2">
    <property type="nucleotide sequence ID" value="XM_013930526.2"/>
</dbReference>
<feature type="transmembrane region" description="Helical" evidence="2">
    <location>
        <begin position="523"/>
        <end position="546"/>
    </location>
</feature>
<evidence type="ECO:0000259" key="4">
    <source>
        <dbReference type="Pfam" id="PF20146"/>
    </source>
</evidence>
<name>A0ABM1BP75_LIMPO</name>
<dbReference type="GeneID" id="106470006"/>
<dbReference type="InterPro" id="IPR052728">
    <property type="entry name" value="O2_lipid_transport_reg"/>
</dbReference>
<feature type="domain" description="Nose resistant-to-fluoxetine protein N-terminal" evidence="4">
    <location>
        <begin position="141"/>
        <end position="233"/>
    </location>
</feature>
<dbReference type="Pfam" id="PF20146">
    <property type="entry name" value="NRF"/>
    <property type="match status" value="1"/>
</dbReference>
<reference evidence="6" key="1">
    <citation type="submission" date="2025-08" db="UniProtKB">
        <authorList>
            <consortium name="RefSeq"/>
        </authorList>
    </citation>
    <scope>IDENTIFICATION</scope>
    <source>
        <tissue evidence="6">Muscle</tissue>
    </source>
</reference>
<evidence type="ECO:0000256" key="1">
    <source>
        <dbReference type="SAM" id="MobiDB-lite"/>
    </source>
</evidence>
<feature type="transmembrane region" description="Helical" evidence="2">
    <location>
        <begin position="494"/>
        <end position="516"/>
    </location>
</feature>
<dbReference type="PANTHER" id="PTHR11161">
    <property type="entry name" value="O-ACYLTRANSFERASE"/>
    <property type="match status" value="1"/>
</dbReference>
<feature type="compositionally biased region" description="Basic and acidic residues" evidence="1">
    <location>
        <begin position="749"/>
        <end position="758"/>
    </location>
</feature>
<evidence type="ECO:0000256" key="2">
    <source>
        <dbReference type="SAM" id="Phobius"/>
    </source>
</evidence>
<proteinExistence type="predicted"/>
<feature type="transmembrane region" description="Helical" evidence="2">
    <location>
        <begin position="349"/>
        <end position="368"/>
    </location>
</feature>
<keyword evidence="2" id="KW-0472">Membrane</keyword>
<gene>
    <name evidence="6" type="primary">LOC106470006</name>
</gene>
<dbReference type="PANTHER" id="PTHR11161:SF0">
    <property type="entry name" value="O-ACYLTRANSFERASE LIKE PROTEIN"/>
    <property type="match status" value="1"/>
</dbReference>
<evidence type="ECO:0000259" key="3">
    <source>
        <dbReference type="Pfam" id="PF01757"/>
    </source>
</evidence>
<feature type="transmembrane region" description="Helical" evidence="2">
    <location>
        <begin position="278"/>
        <end position="295"/>
    </location>
</feature>
<evidence type="ECO:0000313" key="5">
    <source>
        <dbReference type="Proteomes" id="UP000694941"/>
    </source>
</evidence>
<evidence type="ECO:0000313" key="6">
    <source>
        <dbReference type="RefSeq" id="XP_013785980.2"/>
    </source>
</evidence>
<keyword evidence="2" id="KW-0812">Transmembrane</keyword>
<dbReference type="Proteomes" id="UP000694941">
    <property type="component" value="Unplaced"/>
</dbReference>
<keyword evidence="5" id="KW-1185">Reference proteome</keyword>
<feature type="region of interest" description="Disordered" evidence="1">
    <location>
        <begin position="749"/>
        <end position="769"/>
    </location>
</feature>
<feature type="transmembrane region" description="Helical" evidence="2">
    <location>
        <begin position="634"/>
        <end position="654"/>
    </location>
</feature>
<feature type="transmembrane region" description="Helical" evidence="2">
    <location>
        <begin position="432"/>
        <end position="449"/>
    </location>
</feature>
<feature type="transmembrane region" description="Helical" evidence="2">
    <location>
        <begin position="666"/>
        <end position="691"/>
    </location>
</feature>
<keyword evidence="2" id="KW-1133">Transmembrane helix</keyword>
<feature type="transmembrane region" description="Helical" evidence="2">
    <location>
        <begin position="711"/>
        <end position="736"/>
    </location>
</feature>
<dbReference type="InterPro" id="IPR006621">
    <property type="entry name" value="Nose-resist-to-fluoxetine_N"/>
</dbReference>
<dbReference type="InterPro" id="IPR002656">
    <property type="entry name" value="Acyl_transf_3_dom"/>
</dbReference>
<sequence length="805" mass="91519">MNVVSSRGFYNLFCFVYLSVGFVNPERIENGHKPIIQTSNSSEVFETLQSQTLTSSSPGNLTEVISISPTAGLLRSTKSPKILMKTPGHLEEIIATTSTESVPEIWMEAEKESKKLIASLYRALLPNLIRTSGKMEISSQCMSSLLKLVFGVRKLKSWSLRMVDAMAKPQSGFLEGTFMALGAYDECVNIKVLNRYGDEEEFRGKYCLIEGKVHLPKKPKRVSAKTKALNSSMFQSDWHWKTKEYGSIWGIRIIQKETCNKSLPSCDKQSAASCKRCVLAAFGLLITIGTGLDLFRTYGGKQKKNSFTTKIENNGQLIRSLVAFSLYTNGKQLFDLSEKPGNLSALNGIRFITITWVILCHTYAWAILITFRSLNDLNSSTENVAFEVILNGWVSVDTFFFLSGVLVAYITLKQLTKSGGKMNYGLYLFHRYWRLTPPLMMVISLLILMEGLGSGPLWDMHVRSEAERCKASWWAILLYISNWRDHKYRCLPHLWYLCVDMQLHLISLLILIPLFWKPLIGFLVLFVFVLGSSIAVGVITSINNYFPTVLHLAPDPQFNEDIVMNVYWKPYTHMGPYCVGIIVGYLILHHRNVVIRPLLQLIFWIIAIICSVSTLYGAYEFNRGNLPPPWEAGLYASLFHTTWAIGLGWMTFACTSGRGGLINSFLSWKVFIPLGRLTYSAYLCHFVIFWIRNGLQRERRNFSHFDQAFDYTGYLTMSMLLSLCVYLAFEAPFVALEKIIFVQRRQQHRDSKTEKDPETPGLTFGPYRKKNDKKADIVLKEINPKHDSSECHLNGIGNNGFLRDE</sequence>
<protein>
    <submittedName>
        <fullName evidence="6">Nose resistant to fluoxetine protein 6-like</fullName>
    </submittedName>
</protein>
<feature type="transmembrane region" description="Helical" evidence="2">
    <location>
        <begin position="388"/>
        <end position="412"/>
    </location>
</feature>
<organism evidence="5 6">
    <name type="scientific">Limulus polyphemus</name>
    <name type="common">Atlantic horseshoe crab</name>
    <dbReference type="NCBI Taxonomy" id="6850"/>
    <lineage>
        <taxon>Eukaryota</taxon>
        <taxon>Metazoa</taxon>
        <taxon>Ecdysozoa</taxon>
        <taxon>Arthropoda</taxon>
        <taxon>Chelicerata</taxon>
        <taxon>Merostomata</taxon>
        <taxon>Xiphosura</taxon>
        <taxon>Limulidae</taxon>
        <taxon>Limulus</taxon>
    </lineage>
</organism>
<feature type="transmembrane region" description="Helical" evidence="2">
    <location>
        <begin position="566"/>
        <end position="586"/>
    </location>
</feature>